<sequence>MVKTTAQHSTYGNAIMGHIKEKTIKVLFANSRNQCAFPGCQTPIINSSGTVLGEICHIKAKSTGGPRFDYDIQADELHGEENLILLCAVHHKIIDDDPAAYDVSTLQSIKQSHVNSAPPSMETNLDLFCRLLLNRAEAAINVSNNSGNVAINSNGVTQGQVVNIRQSGGRVMVAPPVDSIGADSDMASYIAYLIKRYNEFASKEKSRTRAFSYGAISKNLEAELSCQWRLAKTSKFDKAVDYLIARISKTRLAKLNKAKGYRSFSTYDEHLKKLAQ</sequence>
<dbReference type="AlphaFoldDB" id="A0ABD4XDT7"/>
<dbReference type="Pfam" id="PF13391">
    <property type="entry name" value="HNH_2"/>
    <property type="match status" value="1"/>
</dbReference>
<comment type="caution">
    <text evidence="2">The sequence shown here is derived from an EMBL/GenBank/DDBJ whole genome shotgun (WGS) entry which is preliminary data.</text>
</comment>
<dbReference type="InterPro" id="IPR003615">
    <property type="entry name" value="HNH_nuc"/>
</dbReference>
<dbReference type="EMBL" id="JARCJK010000012">
    <property type="protein sequence ID" value="MDE4167618.1"/>
    <property type="molecule type" value="Genomic_DNA"/>
</dbReference>
<dbReference type="Proteomes" id="UP001218364">
    <property type="component" value="Unassembled WGS sequence"/>
</dbReference>
<keyword evidence="2" id="KW-0540">Nuclease</keyword>
<proteinExistence type="predicted"/>
<organism evidence="2 3">
    <name type="scientific">Phaeobacter gallaeciensis</name>
    <dbReference type="NCBI Taxonomy" id="60890"/>
    <lineage>
        <taxon>Bacteria</taxon>
        <taxon>Pseudomonadati</taxon>
        <taxon>Pseudomonadota</taxon>
        <taxon>Alphaproteobacteria</taxon>
        <taxon>Rhodobacterales</taxon>
        <taxon>Roseobacteraceae</taxon>
        <taxon>Phaeobacter</taxon>
    </lineage>
</organism>
<evidence type="ECO:0000313" key="3">
    <source>
        <dbReference type="Proteomes" id="UP001218364"/>
    </source>
</evidence>
<keyword evidence="2" id="KW-0378">Hydrolase</keyword>
<name>A0ABD4XDT7_9RHOB</name>
<evidence type="ECO:0000313" key="2">
    <source>
        <dbReference type="EMBL" id="MDE4167618.1"/>
    </source>
</evidence>
<dbReference type="GO" id="GO:0004519">
    <property type="term" value="F:endonuclease activity"/>
    <property type="evidence" value="ECO:0007669"/>
    <property type="project" value="UniProtKB-KW"/>
</dbReference>
<feature type="domain" description="HNH nuclease" evidence="1">
    <location>
        <begin position="35"/>
        <end position="95"/>
    </location>
</feature>
<gene>
    <name evidence="2" type="ORF">PXK24_18140</name>
</gene>
<accession>A0ABD4XDT7</accession>
<reference evidence="2 3" key="1">
    <citation type="submission" date="2023-02" db="EMBL/GenBank/DDBJ databases">
        <title>Population genomics of bacteria associated with diatom.</title>
        <authorList>
            <person name="Xie J."/>
            <person name="Wang H."/>
        </authorList>
    </citation>
    <scope>NUCLEOTIDE SEQUENCE [LARGE SCALE GENOMIC DNA]</scope>
    <source>
        <strain evidence="2 3">PT47_8</strain>
    </source>
</reference>
<dbReference type="RefSeq" id="WP_274838389.1">
    <property type="nucleotide sequence ID" value="NZ_JARCJE010000009.1"/>
</dbReference>
<protein>
    <submittedName>
        <fullName evidence="2">HNH endonuclease signature motif containing protein</fullName>
    </submittedName>
</protein>
<dbReference type="CDD" id="cd00085">
    <property type="entry name" value="HNHc"/>
    <property type="match status" value="1"/>
</dbReference>
<evidence type="ECO:0000259" key="1">
    <source>
        <dbReference type="Pfam" id="PF13391"/>
    </source>
</evidence>
<keyword evidence="2" id="KW-0255">Endonuclease</keyword>